<dbReference type="EMBL" id="GEGO01007239">
    <property type="protein sequence ID" value="JAR88165.1"/>
    <property type="molecule type" value="Transcribed_RNA"/>
</dbReference>
<keyword evidence="1" id="KW-0863">Zinc-finger</keyword>
<feature type="non-terminal residue" evidence="3">
    <location>
        <position position="1"/>
    </location>
</feature>
<protein>
    <submittedName>
        <fullName evidence="3">Putative mumet1</fullName>
    </submittedName>
</protein>
<dbReference type="Pfam" id="PF21056">
    <property type="entry name" value="ZSWIM1-3_RNaseH-like"/>
    <property type="match status" value="1"/>
</dbReference>
<keyword evidence="1" id="KW-0479">Metal-binding</keyword>
<feature type="non-terminal residue" evidence="3">
    <location>
        <position position="743"/>
    </location>
</feature>
<evidence type="ECO:0000259" key="2">
    <source>
        <dbReference type="PROSITE" id="PS50966"/>
    </source>
</evidence>
<accession>A0A147BCT9</accession>
<keyword evidence="1" id="KW-0862">Zinc</keyword>
<name>A0A147BCT9_IXORI</name>
<dbReference type="PANTHER" id="PTHR31569:SF4">
    <property type="entry name" value="SWIM-TYPE DOMAIN-CONTAINING PROTEIN"/>
    <property type="match status" value="1"/>
</dbReference>
<dbReference type="GO" id="GO:0008270">
    <property type="term" value="F:zinc ion binding"/>
    <property type="evidence" value="ECO:0007669"/>
    <property type="project" value="UniProtKB-KW"/>
</dbReference>
<dbReference type="InterPro" id="IPR007527">
    <property type="entry name" value="Znf_SWIM"/>
</dbReference>
<dbReference type="InterPro" id="IPR049218">
    <property type="entry name" value="DUF5575_C"/>
</dbReference>
<proteinExistence type="predicted"/>
<dbReference type="Pfam" id="PF04434">
    <property type="entry name" value="SWIM"/>
    <property type="match status" value="1"/>
</dbReference>
<dbReference type="Pfam" id="PF20784">
    <property type="entry name" value="DUF5575_C"/>
    <property type="match status" value="1"/>
</dbReference>
<reference evidence="3" key="1">
    <citation type="journal article" date="2018" name="PLoS Negl. Trop. Dis.">
        <title>Sialome diversity of ticks revealed by RNAseq of single tick salivary glands.</title>
        <authorList>
            <person name="Perner J."/>
            <person name="Kropackova S."/>
            <person name="Kopacek P."/>
            <person name="Ribeiro J.M."/>
        </authorList>
    </citation>
    <scope>NUCLEOTIDE SEQUENCE</scope>
    <source>
        <strain evidence="3">Siblings of single egg batch collected in Ceske Budejovice</strain>
        <tissue evidence="3">Salivary glands</tissue>
    </source>
</reference>
<dbReference type="PANTHER" id="PTHR31569">
    <property type="entry name" value="SWIM-TYPE DOMAIN-CONTAINING PROTEIN"/>
    <property type="match status" value="1"/>
</dbReference>
<feature type="domain" description="SWIM-type" evidence="2">
    <location>
        <begin position="455"/>
        <end position="487"/>
    </location>
</feature>
<dbReference type="PROSITE" id="PS50966">
    <property type="entry name" value="ZF_SWIM"/>
    <property type="match status" value="1"/>
</dbReference>
<dbReference type="AlphaFoldDB" id="A0A147BCT9"/>
<dbReference type="InterPro" id="IPR048324">
    <property type="entry name" value="ZSWIM1-3_RNaseH-like"/>
</dbReference>
<evidence type="ECO:0000256" key="1">
    <source>
        <dbReference type="PROSITE-ProRule" id="PRU00325"/>
    </source>
</evidence>
<dbReference type="InterPro" id="IPR052579">
    <property type="entry name" value="Zinc_finger_SWIM"/>
</dbReference>
<organism evidence="3">
    <name type="scientific">Ixodes ricinus</name>
    <name type="common">Common tick</name>
    <name type="synonym">Acarus ricinus</name>
    <dbReference type="NCBI Taxonomy" id="34613"/>
    <lineage>
        <taxon>Eukaryota</taxon>
        <taxon>Metazoa</taxon>
        <taxon>Ecdysozoa</taxon>
        <taxon>Arthropoda</taxon>
        <taxon>Chelicerata</taxon>
        <taxon>Arachnida</taxon>
        <taxon>Acari</taxon>
        <taxon>Parasitiformes</taxon>
        <taxon>Ixodida</taxon>
        <taxon>Ixodoidea</taxon>
        <taxon>Ixodidae</taxon>
        <taxon>Ixodinae</taxon>
        <taxon>Ixodes</taxon>
    </lineage>
</organism>
<sequence length="743" mass="82527">VTYKCKHAGMPRHEGKGLRPNQRTTKVDCTAFVKCSAKKDIQKLVIVDVCLKHSNHEVSEAIYRHYPQNRRLTAEEALLAAEPVNELQSNPSLLRSFLQNKTGKPLTAKDIENVVARLKGSKKPDVDQLAEEIKEIFRKDPTAAVTLGTSESNEMELLFIQTTMMAQFYEKFPEVLLLDGTYRTNNLKMALFVFMVVDGNGCSQVVAYCFVSSEDLVHMDTMMRTFVGLQGMQKTKCVIVDKDFKEIRAIRDNFSPDTVIQLCEFHVKKALKRAVGSSKTDNDKKMLNGLLERMIHAPNEEVYQDLKAELDRTASKSFTEYFNKNWDGIQDMWVRYRCDRHFNLGNNTTNRVECHNSKLKAVLKANDKLHATLKSMLKLHSIKIIEAEHRHALDATTTFFTYRSSSDLIQQCSSLLTPFATQAVVCEEERANKMAGASIANDGEDYSVTTQRGVYEVLYTLASCTCRTFTTMGVICRHIILVSWQTGRAIDVATATNSRWKKASQPYLPAEVSNRGAPQLQCMQLKEPDYSTASRGAKYTHALCLLKDIGDLVAECGSEEFKCRINLIKKLKAFWMKNKTVEIWCSSGTESGEDAFPEDCSDTIARISEESTPSSHVRTSLSCLPGYQSPGAEPQSHAEPVTNTPEIVSWQSHQYPGTAPRPLAMPAAQPLTPVSSQGYQLPGIALQPSPVPAAQPLTPVLSQGYEFPGTALKPPPVPAAQSLAAVSSQGPQFPGTALKPPPV</sequence>
<evidence type="ECO:0000313" key="3">
    <source>
        <dbReference type="EMBL" id="JAR88165.1"/>
    </source>
</evidence>